<dbReference type="Pfam" id="PF00378">
    <property type="entry name" value="ECH_1"/>
    <property type="match status" value="1"/>
</dbReference>
<dbReference type="CDD" id="cd06558">
    <property type="entry name" value="crotonase-like"/>
    <property type="match status" value="1"/>
</dbReference>
<dbReference type="Gene3D" id="3.90.226.10">
    <property type="entry name" value="2-enoyl-CoA Hydratase, Chain A, domain 1"/>
    <property type="match status" value="1"/>
</dbReference>
<dbReference type="AlphaFoldDB" id="A0A4R2BIG2"/>
<name>A0A4R2BIG2_9BACI</name>
<dbReference type="SUPFAM" id="SSF52096">
    <property type="entry name" value="ClpP/crotonase"/>
    <property type="match status" value="1"/>
</dbReference>
<organism evidence="2 3">
    <name type="scientific">Mesobacillus foraminis</name>
    <dbReference type="NCBI Taxonomy" id="279826"/>
    <lineage>
        <taxon>Bacteria</taxon>
        <taxon>Bacillati</taxon>
        <taxon>Bacillota</taxon>
        <taxon>Bacilli</taxon>
        <taxon>Bacillales</taxon>
        <taxon>Bacillaceae</taxon>
        <taxon>Mesobacillus</taxon>
    </lineage>
</organism>
<evidence type="ECO:0000313" key="2">
    <source>
        <dbReference type="EMBL" id="TCN25724.1"/>
    </source>
</evidence>
<dbReference type="RefSeq" id="WP_132005747.1">
    <property type="nucleotide sequence ID" value="NZ_JABUHM010000003.1"/>
</dbReference>
<proteinExistence type="predicted"/>
<dbReference type="PANTHER" id="PTHR11941">
    <property type="entry name" value="ENOYL-COA HYDRATASE-RELATED"/>
    <property type="match status" value="1"/>
</dbReference>
<gene>
    <name evidence="2" type="ORF">EV146_105386</name>
</gene>
<evidence type="ECO:0000313" key="3">
    <source>
        <dbReference type="Proteomes" id="UP000295689"/>
    </source>
</evidence>
<dbReference type="PANTHER" id="PTHR11941:SF27">
    <property type="entry name" value="ETHYLMALONYL-COA DECARBOXYLASE"/>
    <property type="match status" value="1"/>
</dbReference>
<dbReference type="GO" id="GO:0016829">
    <property type="term" value="F:lyase activity"/>
    <property type="evidence" value="ECO:0007669"/>
    <property type="project" value="UniProtKB-KW"/>
</dbReference>
<comment type="caution">
    <text evidence="2">The sequence shown here is derived from an EMBL/GenBank/DDBJ whole genome shotgun (WGS) entry which is preliminary data.</text>
</comment>
<reference evidence="2 3" key="1">
    <citation type="journal article" date="2015" name="Stand. Genomic Sci.">
        <title>Genomic Encyclopedia of Bacterial and Archaeal Type Strains, Phase III: the genomes of soil and plant-associated and newly described type strains.</title>
        <authorList>
            <person name="Whitman W.B."/>
            <person name="Woyke T."/>
            <person name="Klenk H.P."/>
            <person name="Zhou Y."/>
            <person name="Lilburn T.G."/>
            <person name="Beck B.J."/>
            <person name="De Vos P."/>
            <person name="Vandamme P."/>
            <person name="Eisen J.A."/>
            <person name="Garrity G."/>
            <person name="Hugenholtz P."/>
            <person name="Kyrpides N.C."/>
        </authorList>
    </citation>
    <scope>NUCLEOTIDE SEQUENCE [LARGE SCALE GENOMIC DNA]</scope>
    <source>
        <strain evidence="2 3">CV53</strain>
    </source>
</reference>
<keyword evidence="3" id="KW-1185">Reference proteome</keyword>
<dbReference type="GO" id="GO:0006635">
    <property type="term" value="P:fatty acid beta-oxidation"/>
    <property type="evidence" value="ECO:0007669"/>
    <property type="project" value="TreeGrafter"/>
</dbReference>
<dbReference type="Proteomes" id="UP000295689">
    <property type="component" value="Unassembled WGS sequence"/>
</dbReference>
<keyword evidence="1" id="KW-0456">Lyase</keyword>
<protein>
    <submittedName>
        <fullName evidence="2">Enoyl-CoA hydratase/carnithine racemase</fullName>
    </submittedName>
</protein>
<dbReference type="EMBL" id="SLVV01000005">
    <property type="protein sequence ID" value="TCN25724.1"/>
    <property type="molecule type" value="Genomic_DNA"/>
</dbReference>
<sequence length="250" mass="27221">MEYLISKGPQGLLIFTINRQEKRNAVNYKVMEGLEKAVQEAASPDVKALVITGNGDKAFCSGGDLSVFHELKTEEEAFGMLSKMSRIIGDLLMLPKPTVALINGAAVGGGCEIAAACDFRIGKQGIQAGFIQGNLAITTGWGGGTILLEKLSASKALKMLTDARLYSAGELKELGFLDSIYEGDHMENCSAFLEQLLDKDGAVLTAYKEMLRKKWANASVLERMEEEVKNCAALWEKEVHHEKVASFLKK</sequence>
<dbReference type="GO" id="GO:0005829">
    <property type="term" value="C:cytosol"/>
    <property type="evidence" value="ECO:0007669"/>
    <property type="project" value="TreeGrafter"/>
</dbReference>
<dbReference type="InterPro" id="IPR001753">
    <property type="entry name" value="Enoyl-CoA_hydra/iso"/>
</dbReference>
<dbReference type="InterPro" id="IPR029045">
    <property type="entry name" value="ClpP/crotonase-like_dom_sf"/>
</dbReference>
<evidence type="ECO:0000256" key="1">
    <source>
        <dbReference type="ARBA" id="ARBA00023239"/>
    </source>
</evidence>
<accession>A0A4R2BIG2</accession>